<protein>
    <submittedName>
        <fullName evidence="7">Efflux RND transporter periplasmic adaptor subunit</fullName>
    </submittedName>
</protein>
<dbReference type="Gene3D" id="1.10.287.470">
    <property type="entry name" value="Helix hairpin bin"/>
    <property type="match status" value="1"/>
</dbReference>
<feature type="chain" id="PRO_5045376296" evidence="3">
    <location>
        <begin position="41"/>
        <end position="425"/>
    </location>
</feature>
<dbReference type="NCBIfam" id="TIGR01730">
    <property type="entry name" value="RND_mfp"/>
    <property type="match status" value="1"/>
</dbReference>
<feature type="domain" description="Multidrug resistance protein MdtA-like barrel-sandwich hybrid" evidence="4">
    <location>
        <begin position="84"/>
        <end position="266"/>
    </location>
</feature>
<feature type="coiled-coil region" evidence="2">
    <location>
        <begin position="140"/>
        <end position="212"/>
    </location>
</feature>
<dbReference type="Pfam" id="PF25989">
    <property type="entry name" value="YknX_C"/>
    <property type="match status" value="1"/>
</dbReference>
<comment type="similarity">
    <text evidence="1">Belongs to the membrane fusion protein (MFP) (TC 8.A.1) family.</text>
</comment>
<feature type="domain" description="CusB-like beta-barrel" evidence="5">
    <location>
        <begin position="278"/>
        <end position="349"/>
    </location>
</feature>
<evidence type="ECO:0000259" key="6">
    <source>
        <dbReference type="Pfam" id="PF25989"/>
    </source>
</evidence>
<keyword evidence="3" id="KW-0732">Signal</keyword>
<evidence type="ECO:0000259" key="4">
    <source>
        <dbReference type="Pfam" id="PF25917"/>
    </source>
</evidence>
<dbReference type="Gene3D" id="2.40.50.100">
    <property type="match status" value="1"/>
</dbReference>
<dbReference type="SUPFAM" id="SSF111369">
    <property type="entry name" value="HlyD-like secretion proteins"/>
    <property type="match status" value="2"/>
</dbReference>
<evidence type="ECO:0000259" key="5">
    <source>
        <dbReference type="Pfam" id="PF25954"/>
    </source>
</evidence>
<proteinExistence type="inferred from homology"/>
<dbReference type="Proteomes" id="UP001589776">
    <property type="component" value="Unassembled WGS sequence"/>
</dbReference>
<evidence type="ECO:0000256" key="3">
    <source>
        <dbReference type="SAM" id="SignalP"/>
    </source>
</evidence>
<dbReference type="InterPro" id="IPR058792">
    <property type="entry name" value="Beta-barrel_RND_2"/>
</dbReference>
<dbReference type="RefSeq" id="WP_377470357.1">
    <property type="nucleotide sequence ID" value="NZ_JBHLWN010000046.1"/>
</dbReference>
<dbReference type="InterPro" id="IPR006143">
    <property type="entry name" value="RND_pump_MFP"/>
</dbReference>
<dbReference type="Gene3D" id="2.40.30.170">
    <property type="match status" value="1"/>
</dbReference>
<evidence type="ECO:0000256" key="2">
    <source>
        <dbReference type="SAM" id="Coils"/>
    </source>
</evidence>
<evidence type="ECO:0000256" key="1">
    <source>
        <dbReference type="ARBA" id="ARBA00009477"/>
    </source>
</evidence>
<feature type="domain" description="YknX-like C-terminal permuted SH3-like" evidence="6">
    <location>
        <begin position="355"/>
        <end position="423"/>
    </location>
</feature>
<dbReference type="Gene3D" id="2.40.420.20">
    <property type="match status" value="1"/>
</dbReference>
<dbReference type="EMBL" id="JBHLWN010000046">
    <property type="protein sequence ID" value="MFC0213099.1"/>
    <property type="molecule type" value="Genomic_DNA"/>
</dbReference>
<evidence type="ECO:0000313" key="7">
    <source>
        <dbReference type="EMBL" id="MFC0213099.1"/>
    </source>
</evidence>
<comment type="caution">
    <text evidence="7">The sequence shown here is derived from an EMBL/GenBank/DDBJ whole genome shotgun (WGS) entry which is preliminary data.</text>
</comment>
<sequence>MTMRSTRLMKKPLQTVVFRSVKLVSVVALAAALAAGCSQAPEQPAQAAASEPQVPTVRVQPIAKLKIAEPLEQVADVVSAIQLDIVAKSGGDVLEILKKKGEYVNKGDVLFRLDPSDVSLMHQKAALSKRNSELNYSKTKEDLENGKTEARNGLAKLEQQLKDLERNYNKLRNDYDAGLVQKKQLDDMETQMNNLKLDIKAARDKLATLESSTQLEQLQIAAEIAGIDLQQADKSVENLEVKAAASGVITDLNVEVGMTVQQGFRAGTIQQLDPIRIKSELTEETARLVRGKQELTFYIPGVVEKTKAKVSYLADVMNSTTKAYTLELEVPNSERKIRPGTKAQVLLTEEVDQNVVAIPSLSVVREGSETFVFVLAGEQVEKRKVELGRLKEANQEVLSGVKEGEQIVVTGQHLLKDKDKVQVSK</sequence>
<evidence type="ECO:0000313" key="8">
    <source>
        <dbReference type="Proteomes" id="UP001589776"/>
    </source>
</evidence>
<dbReference type="Pfam" id="PF25954">
    <property type="entry name" value="Beta-barrel_RND_2"/>
    <property type="match status" value="1"/>
</dbReference>
<gene>
    <name evidence="7" type="ORF">ACFFK0_11630</name>
</gene>
<accession>A0ABV6DKE5</accession>
<organism evidence="7 8">
    <name type="scientific">Paenibacillus chartarius</name>
    <dbReference type="NCBI Taxonomy" id="747481"/>
    <lineage>
        <taxon>Bacteria</taxon>
        <taxon>Bacillati</taxon>
        <taxon>Bacillota</taxon>
        <taxon>Bacilli</taxon>
        <taxon>Bacillales</taxon>
        <taxon>Paenibacillaceae</taxon>
        <taxon>Paenibacillus</taxon>
    </lineage>
</organism>
<name>A0ABV6DKE5_9BACL</name>
<dbReference type="Pfam" id="PF25917">
    <property type="entry name" value="BSH_RND"/>
    <property type="match status" value="1"/>
</dbReference>
<keyword evidence="2" id="KW-0175">Coiled coil</keyword>
<dbReference type="InterPro" id="IPR058625">
    <property type="entry name" value="MdtA-like_BSH"/>
</dbReference>
<dbReference type="PANTHER" id="PTHR30469">
    <property type="entry name" value="MULTIDRUG RESISTANCE PROTEIN MDTA"/>
    <property type="match status" value="1"/>
</dbReference>
<feature type="signal peptide" evidence="3">
    <location>
        <begin position="1"/>
        <end position="40"/>
    </location>
</feature>
<keyword evidence="8" id="KW-1185">Reference proteome</keyword>
<dbReference type="InterPro" id="IPR058637">
    <property type="entry name" value="YknX-like_C"/>
</dbReference>
<reference evidence="7 8" key="1">
    <citation type="submission" date="2024-09" db="EMBL/GenBank/DDBJ databases">
        <authorList>
            <person name="Sun Q."/>
            <person name="Mori K."/>
        </authorList>
    </citation>
    <scope>NUCLEOTIDE SEQUENCE [LARGE SCALE GENOMIC DNA]</scope>
    <source>
        <strain evidence="7 8">CCM 7759</strain>
    </source>
</reference>